<dbReference type="EMBL" id="LAZR01000386">
    <property type="protein sequence ID" value="KKN71278.1"/>
    <property type="molecule type" value="Genomic_DNA"/>
</dbReference>
<comment type="caution">
    <text evidence="2">The sequence shown here is derived from an EMBL/GenBank/DDBJ whole genome shotgun (WGS) entry which is preliminary data.</text>
</comment>
<reference evidence="2" key="1">
    <citation type="journal article" date="2015" name="Nature">
        <title>Complex archaea that bridge the gap between prokaryotes and eukaryotes.</title>
        <authorList>
            <person name="Spang A."/>
            <person name="Saw J.H."/>
            <person name="Jorgensen S.L."/>
            <person name="Zaremba-Niedzwiedzka K."/>
            <person name="Martijn J."/>
            <person name="Lind A.E."/>
            <person name="van Eijk R."/>
            <person name="Schleper C."/>
            <person name="Guy L."/>
            <person name="Ettema T.J."/>
        </authorList>
    </citation>
    <scope>NUCLEOTIDE SEQUENCE</scope>
</reference>
<sequence length="468" mass="50446">MTRLILLAIALITLALTANSASAYESIQAQAKVPANICLINWEWATEGDLSFWRIPNASNALGTIDLRSRPQYEQKGGPPEGYALVSYDTSGLCVGPTMLVSLGSSLDRGLRPDEKIALEIGMGYELGAITSLTTRDALWEMFTTLSDPTGLTGPKPVRKESTGVVRLILGGYGDIHSESYKDDPIHVDNIIAVFQADYRRHKIDGITSLTSLQKWTGHTMKSIEETSASKVLPPEYVTDGSKDPSTTAGDTFVEAGDTDLSAHTATGPNGGFSWDDTITGAGGMTVIGASDDIDSDSNSTQAARAESDLSTDDMTVIFDWVADGGGTGNYQGALARHNSANREAYLGIYKLFDGWEVYRISTIGGYTQLGADLSAADVPDSTLQLKVDGSSIELFRDGVSQGTRTDTNITGNLRSGIEMSETGFTMDNFEAVDLGVAAPRRVIRLTKLYNDYLERHIQRIRELIKPS</sequence>
<proteinExistence type="predicted"/>
<protein>
    <submittedName>
        <fullName evidence="2">Uncharacterized protein</fullName>
    </submittedName>
</protein>
<dbReference type="AlphaFoldDB" id="A0A0F9VZS1"/>
<name>A0A0F9VZS1_9ZZZZ</name>
<accession>A0A0F9VZS1</accession>
<organism evidence="2">
    <name type="scientific">marine sediment metagenome</name>
    <dbReference type="NCBI Taxonomy" id="412755"/>
    <lineage>
        <taxon>unclassified sequences</taxon>
        <taxon>metagenomes</taxon>
        <taxon>ecological metagenomes</taxon>
    </lineage>
</organism>
<evidence type="ECO:0000256" key="1">
    <source>
        <dbReference type="SAM" id="MobiDB-lite"/>
    </source>
</evidence>
<feature type="region of interest" description="Disordered" evidence="1">
    <location>
        <begin position="232"/>
        <end position="254"/>
    </location>
</feature>
<evidence type="ECO:0000313" key="2">
    <source>
        <dbReference type="EMBL" id="KKN71278.1"/>
    </source>
</evidence>
<gene>
    <name evidence="2" type="ORF">LCGC14_0421880</name>
</gene>